<evidence type="ECO:0000259" key="1">
    <source>
        <dbReference type="Pfam" id="PF18723"/>
    </source>
</evidence>
<dbReference type="AlphaFoldDB" id="A0A0F9XFN7"/>
<sequence length="347" mass="39632">MRTLAEERPCRPSELRKRWAPVEPTVVFDTYWRFAAQRQMVFMKRARGDCGPWTADPIVQTYRFTNAYRASDRVSQYLIRNVIYAGERPADETILRVLLFKLFNKIETWELLCNEFGDVSLGTFSVDAYGEVLSTAMESGLRIYSAAYIMPTGGSQLGHRRKHRNHLALLDMMMGADVPGKLQRCLRMADAFDLLKSFPTIGDFLAYQFVTDLNYTEVIDFSEMDFVVPGPGAKSGIRKCFSDLGGLTEEEVIYLMAQRQAEEFEGLGLRFEDLGGRPLQLIDCQNLFCETDKYARLAHPGIQGIGDRTRIKQKFRPNPGRIDYTYPPKWGINQKIQQQLTGEEGQA</sequence>
<organism evidence="2">
    <name type="scientific">marine sediment metagenome</name>
    <dbReference type="NCBI Taxonomy" id="412755"/>
    <lineage>
        <taxon>unclassified sequences</taxon>
        <taxon>metagenomes</taxon>
        <taxon>ecological metagenomes</taxon>
    </lineage>
</organism>
<name>A0A0F9XFN7_9ZZZZ</name>
<comment type="caution">
    <text evidence="2">The sequence shown here is derived from an EMBL/GenBank/DDBJ whole genome shotgun (WGS) entry which is preliminary data.</text>
</comment>
<protein>
    <recommendedName>
        <fullName evidence="1">5-hmdU DNA kinase helical domain-containing protein</fullName>
    </recommendedName>
</protein>
<gene>
    <name evidence="2" type="ORF">LCGC14_0225760</name>
</gene>
<dbReference type="EMBL" id="LAZR01000108">
    <property type="protein sequence ID" value="KKN90633.1"/>
    <property type="molecule type" value="Genomic_DNA"/>
</dbReference>
<proteinExistence type="predicted"/>
<evidence type="ECO:0000313" key="2">
    <source>
        <dbReference type="EMBL" id="KKN90633.1"/>
    </source>
</evidence>
<dbReference type="Pfam" id="PF18723">
    <property type="entry name" value="HMUDK_hel"/>
    <property type="match status" value="1"/>
</dbReference>
<dbReference type="InterPro" id="IPR040684">
    <property type="entry name" value="HMUDK_hel"/>
</dbReference>
<feature type="domain" description="5-hmdU DNA kinase helical" evidence="1">
    <location>
        <begin position="26"/>
        <end position="303"/>
    </location>
</feature>
<accession>A0A0F9XFN7</accession>
<reference evidence="2" key="1">
    <citation type="journal article" date="2015" name="Nature">
        <title>Complex archaea that bridge the gap between prokaryotes and eukaryotes.</title>
        <authorList>
            <person name="Spang A."/>
            <person name="Saw J.H."/>
            <person name="Jorgensen S.L."/>
            <person name="Zaremba-Niedzwiedzka K."/>
            <person name="Martijn J."/>
            <person name="Lind A.E."/>
            <person name="van Eijk R."/>
            <person name="Schleper C."/>
            <person name="Guy L."/>
            <person name="Ettema T.J."/>
        </authorList>
    </citation>
    <scope>NUCLEOTIDE SEQUENCE</scope>
</reference>